<evidence type="ECO:0000313" key="1">
    <source>
        <dbReference type="EMBL" id="STD59137.1"/>
    </source>
</evidence>
<evidence type="ECO:0000313" key="2">
    <source>
        <dbReference type="Proteomes" id="UP000254737"/>
    </source>
</evidence>
<reference evidence="1 2" key="1">
    <citation type="submission" date="2018-06" db="EMBL/GenBank/DDBJ databases">
        <authorList>
            <consortium name="Pathogen Informatics"/>
            <person name="Doyle S."/>
        </authorList>
    </citation>
    <scope>NUCLEOTIDE SEQUENCE [LARGE SCALE GENOMIC DNA]</scope>
    <source>
        <strain evidence="1 2">NCTC13456</strain>
    </source>
</reference>
<proteinExistence type="predicted"/>
<sequence>MIEFYSEKFEPKQSTIEKLLMFSKSISALKLNNVKEIIILNLN</sequence>
<gene>
    <name evidence="1" type="ORF">NCTC13456_02767</name>
</gene>
<dbReference type="Proteomes" id="UP000254737">
    <property type="component" value="Unassembled WGS sequence"/>
</dbReference>
<accession>A0A376GL79</accession>
<name>A0A376GL79_9FLAO</name>
<organism evidence="1 2">
    <name type="scientific">Empedobacter falsenii</name>
    <dbReference type="NCBI Taxonomy" id="343874"/>
    <lineage>
        <taxon>Bacteria</taxon>
        <taxon>Pseudomonadati</taxon>
        <taxon>Bacteroidota</taxon>
        <taxon>Flavobacteriia</taxon>
        <taxon>Flavobacteriales</taxon>
        <taxon>Weeksellaceae</taxon>
        <taxon>Empedobacter</taxon>
    </lineage>
</organism>
<dbReference type="EMBL" id="UFXS01000001">
    <property type="protein sequence ID" value="STD59137.1"/>
    <property type="molecule type" value="Genomic_DNA"/>
</dbReference>
<protein>
    <submittedName>
        <fullName evidence="1">Uncharacterized protein</fullName>
    </submittedName>
</protein>
<dbReference type="AlphaFoldDB" id="A0A376GL79"/>